<feature type="region of interest" description="Disordered" evidence="1">
    <location>
        <begin position="159"/>
        <end position="184"/>
    </location>
</feature>
<reference evidence="3 4" key="1">
    <citation type="submission" date="2015-08" db="EMBL/GenBank/DDBJ databases">
        <title>Next Generation Sequencing and Analysis of the Genome of Puccinia sorghi L Schw, the Causal Agent of Maize Common Rust.</title>
        <authorList>
            <person name="Rochi L."/>
            <person name="Burguener G."/>
            <person name="Darino M."/>
            <person name="Turjanski A."/>
            <person name="Kreff E."/>
            <person name="Dieguez M.J."/>
            <person name="Sacco F."/>
        </authorList>
    </citation>
    <scope>NUCLEOTIDE SEQUENCE [LARGE SCALE GENOMIC DNA]</scope>
    <source>
        <strain evidence="3 4">RO10H11247</strain>
    </source>
</reference>
<dbReference type="Pfam" id="PF13532">
    <property type="entry name" value="2OG-FeII_Oxy_2"/>
    <property type="match status" value="1"/>
</dbReference>
<evidence type="ECO:0000313" key="3">
    <source>
        <dbReference type="EMBL" id="KNZ44581.1"/>
    </source>
</evidence>
<accession>A0A0L6U7U0</accession>
<dbReference type="PANTHER" id="PTHR21052:SF0">
    <property type="entry name" value="ALPHA-KETOGLUTARATE-DEPENDENT DIOXYGENASE ALKB HOMOLOG 7, MITOCHONDRIAL"/>
    <property type="match status" value="1"/>
</dbReference>
<feature type="domain" description="Alpha-ketoglutarate-dependent dioxygenase AlkB-like" evidence="2">
    <location>
        <begin position="133"/>
        <end position="340"/>
    </location>
</feature>
<evidence type="ECO:0000256" key="1">
    <source>
        <dbReference type="SAM" id="MobiDB-lite"/>
    </source>
</evidence>
<name>A0A0L6U7U0_9BASI</name>
<organism evidence="3 4">
    <name type="scientific">Puccinia sorghi</name>
    <dbReference type="NCBI Taxonomy" id="27349"/>
    <lineage>
        <taxon>Eukaryota</taxon>
        <taxon>Fungi</taxon>
        <taxon>Dikarya</taxon>
        <taxon>Basidiomycota</taxon>
        <taxon>Pucciniomycotina</taxon>
        <taxon>Pucciniomycetes</taxon>
        <taxon>Pucciniales</taxon>
        <taxon>Pucciniaceae</taxon>
        <taxon>Puccinia</taxon>
    </lineage>
</organism>
<comment type="caution">
    <text evidence="3">The sequence shown here is derived from an EMBL/GenBank/DDBJ whole genome shotgun (WGS) entry which is preliminary data.</text>
</comment>
<dbReference type="VEuPathDB" id="FungiDB:VP01_8g1"/>
<protein>
    <recommendedName>
        <fullName evidence="2">Alpha-ketoglutarate-dependent dioxygenase AlkB-like domain-containing protein</fullName>
    </recommendedName>
</protein>
<dbReference type="Gene3D" id="2.60.120.590">
    <property type="entry name" value="Alpha-ketoglutarate-dependent dioxygenase AlkB-like"/>
    <property type="match status" value="1"/>
</dbReference>
<dbReference type="GO" id="GO:0016706">
    <property type="term" value="F:2-oxoglutarate-dependent dioxygenase activity"/>
    <property type="evidence" value="ECO:0007669"/>
    <property type="project" value="TreeGrafter"/>
</dbReference>
<dbReference type="OrthoDB" id="28127at2759"/>
<dbReference type="AlphaFoldDB" id="A0A0L6U7U0"/>
<dbReference type="GO" id="GO:0006974">
    <property type="term" value="P:DNA damage response"/>
    <property type="evidence" value="ECO:0007669"/>
    <property type="project" value="InterPro"/>
</dbReference>
<dbReference type="GO" id="GO:0006631">
    <property type="term" value="P:fatty acid metabolic process"/>
    <property type="evidence" value="ECO:0007669"/>
    <property type="project" value="TreeGrafter"/>
</dbReference>
<dbReference type="Proteomes" id="UP000037035">
    <property type="component" value="Unassembled WGS sequence"/>
</dbReference>
<feature type="compositionally biased region" description="Low complexity" evidence="1">
    <location>
        <begin position="165"/>
        <end position="175"/>
    </location>
</feature>
<evidence type="ECO:0000313" key="4">
    <source>
        <dbReference type="Proteomes" id="UP000037035"/>
    </source>
</evidence>
<dbReference type="InterPro" id="IPR032870">
    <property type="entry name" value="ALKBH7-like"/>
</dbReference>
<dbReference type="InterPro" id="IPR027450">
    <property type="entry name" value="AlkB-like"/>
</dbReference>
<evidence type="ECO:0000259" key="2">
    <source>
        <dbReference type="Pfam" id="PF13532"/>
    </source>
</evidence>
<gene>
    <name evidence="3" type="ORF">VP01_8g1</name>
</gene>
<dbReference type="InterPro" id="IPR037151">
    <property type="entry name" value="AlkB-like_sf"/>
</dbReference>
<dbReference type="STRING" id="27349.A0A0L6U7U0"/>
<dbReference type="PANTHER" id="PTHR21052">
    <property type="entry name" value="SPERMATOGENESIS ASSOCIATED 11-RELATED"/>
    <property type="match status" value="1"/>
</dbReference>
<dbReference type="SUPFAM" id="SSF51197">
    <property type="entry name" value="Clavaminate synthase-like"/>
    <property type="match status" value="1"/>
</dbReference>
<proteinExistence type="predicted"/>
<dbReference type="EMBL" id="LAVV01014605">
    <property type="protein sequence ID" value="KNZ44581.1"/>
    <property type="molecule type" value="Genomic_DNA"/>
</dbReference>
<keyword evidence="4" id="KW-1185">Reference proteome</keyword>
<dbReference type="GO" id="GO:0005759">
    <property type="term" value="C:mitochondrial matrix"/>
    <property type="evidence" value="ECO:0007669"/>
    <property type="project" value="TreeGrafter"/>
</dbReference>
<sequence length="348" mass="39523">MICWQVDVQHNSSAVLQRSYRWLKPVVIWRRQHYTPQAVVVQDHGRRMAQPLIASRGHHRIARRFSFRAPIWPRITTGNAARNCSTSVSPPIGTENARASQVHTLVDEKCEWFEIPAGHLEAHKGIYEPTDFLLYSRFLTDQEQDMILEHSLSRLDKMERPRARPPAQAGARKPPNQMGSKFRAEEEYSFEPGHFDQVISGYREMQVSQFLSPPSRTTADLTHALELILARLQALLPTSTRPPLLHLLHLASHGKIDPHVDNPEASGSTILGLSLGSTRVMRLGHHSAPTHFHLKVLLPPGSVYLQRDSVRYNLQHSIPSDDSFKDQPIIGAQRLSLMLRVRSYIPSQ</sequence>